<evidence type="ECO:0000313" key="1">
    <source>
        <dbReference type="EMBL" id="PMS20182.1"/>
    </source>
</evidence>
<dbReference type="AlphaFoldDB" id="A0A2N7VSR9"/>
<protein>
    <recommendedName>
        <fullName evidence="3">Preprotein translocase subunit SecA</fullName>
    </recommendedName>
</protein>
<gene>
    <name evidence="1" type="ORF">C0Z18_11775</name>
</gene>
<sequence>MHELTALMVLQRSPNEGELDRADLESLSVRNLVTFEVLPCGKRRPRITAHGADWLAAVMRGR</sequence>
<accession>A0A2N7VSR9</accession>
<organism evidence="1 2">
    <name type="scientific">Trinickia dabaoshanensis</name>
    <dbReference type="NCBI Taxonomy" id="564714"/>
    <lineage>
        <taxon>Bacteria</taxon>
        <taxon>Pseudomonadati</taxon>
        <taxon>Pseudomonadota</taxon>
        <taxon>Betaproteobacteria</taxon>
        <taxon>Burkholderiales</taxon>
        <taxon>Burkholderiaceae</taxon>
        <taxon>Trinickia</taxon>
    </lineage>
</organism>
<dbReference type="Proteomes" id="UP000235616">
    <property type="component" value="Unassembled WGS sequence"/>
</dbReference>
<dbReference type="OrthoDB" id="9859617at2"/>
<comment type="caution">
    <text evidence="1">The sequence shown here is derived from an EMBL/GenBank/DDBJ whole genome shotgun (WGS) entry which is preliminary data.</text>
</comment>
<dbReference type="EMBL" id="PNYA01000009">
    <property type="protein sequence ID" value="PMS20182.1"/>
    <property type="molecule type" value="Genomic_DNA"/>
</dbReference>
<evidence type="ECO:0008006" key="3">
    <source>
        <dbReference type="Google" id="ProtNLM"/>
    </source>
</evidence>
<proteinExistence type="predicted"/>
<keyword evidence="2" id="KW-1185">Reference proteome</keyword>
<reference evidence="1 2" key="1">
    <citation type="submission" date="2018-01" db="EMBL/GenBank/DDBJ databases">
        <title>Whole genome analyses suggest that Burkholderia sensu lato contains two further novel genera in the rhizoxinica-symbiotica group Mycetohabitans gen. nov., and Trinickia gen. nov.: implications for the evolution of diazotrophy and nodulation in the Burkholderiaceae.</title>
        <authorList>
            <person name="Estrada-de los Santos P."/>
            <person name="Palmer M."/>
            <person name="Chavez-Ramirez B."/>
            <person name="Beukes C."/>
            <person name="Steenkamp E.T."/>
            <person name="Hirsch A.M."/>
            <person name="Manyaka P."/>
            <person name="Maluk M."/>
            <person name="Lafos M."/>
            <person name="Crook M."/>
            <person name="Gross E."/>
            <person name="Simon M.F."/>
            <person name="Bueno dos Reis Junior F."/>
            <person name="Poole P.S."/>
            <person name="Venter S.N."/>
            <person name="James E.K."/>
        </authorList>
    </citation>
    <scope>NUCLEOTIDE SEQUENCE [LARGE SCALE GENOMIC DNA]</scope>
    <source>
        <strain evidence="1 2">GIMN1.004</strain>
    </source>
</reference>
<name>A0A2N7VSR9_9BURK</name>
<evidence type="ECO:0000313" key="2">
    <source>
        <dbReference type="Proteomes" id="UP000235616"/>
    </source>
</evidence>